<name>A0A5N6APM2_9ACTN</name>
<dbReference type="Proteomes" id="UP000314251">
    <property type="component" value="Unassembled WGS sequence"/>
</dbReference>
<reference evidence="2" key="1">
    <citation type="submission" date="2019-10" db="EMBL/GenBank/DDBJ databases">
        <title>Nonomuraea sp. nov., isolated from Phyllanthus amarus.</title>
        <authorList>
            <person name="Klykleung N."/>
            <person name="Tanasupawat S."/>
        </authorList>
    </citation>
    <scope>NUCLEOTIDE SEQUENCE [LARGE SCALE GENOMIC DNA]</scope>
    <source>
        <strain evidence="2">3MP-10</strain>
    </source>
</reference>
<sequence>MTHHPELRPENRRKGVEDFLQRFFGQGNRAWPSMDPAFPHQDRTRPFVDALRRGDDAPVVLPRLYADRGPFVVYVIARDIHDRAKTVELIRAFAGPTYIQYELGGGIQPVPLDPGDSVERAVLDFFGSRPVFRLGTGQVHDRRRKLVDALLLMQSTVASRPPRLWRVAKPVGRLLAEFDASLAAGADAASRTILDHLEACGGVTALNLAALRIKRLDRLGRSEELLRFRNLADVIRHDPPVPAKEAILNAIYAALEEPLAENDLPAARQRLEEHGRFVPDLLDVEAALLGAPAITVLLLAASVLEELPLLRRLADTVRREKRVADVPRLVWDHIVRDLGEGEDTASVPTDPGALSPAGASDGSAVAPVTVAIDSWQTLFAEVAAGGGVGQGTLANGEWAAWASPAVDDAVLAEFLDGLGNEAADRVWQLVGAFIEAVGYNEPAGLTAHAFIRSAVAFDRFGPGDLAALQALMEIALRAAPAAQTYVEILEEISAERSRWVSPERAPVALDFVDRLVLAACPDSDARGTFAFGLLEPLWVHQTRLSESDLAFARRLANEVGIDFDWQDRVGLVGEREVTLADLPSLNLLLYSLDEAVLGRCAEEIERLAPAVKVVTASDHVGSSQLRHKARSADVIVMATRCAKHAATGCIDQNRRTEHVGYANGSGSASLLRAAVDKLRVAAST</sequence>
<gene>
    <name evidence="2" type="ORF">FH607_000060</name>
</gene>
<organism evidence="2 3">
    <name type="scientific">Streptomyces mimosae</name>
    <dbReference type="NCBI Taxonomy" id="2586635"/>
    <lineage>
        <taxon>Bacteria</taxon>
        <taxon>Bacillati</taxon>
        <taxon>Actinomycetota</taxon>
        <taxon>Actinomycetes</taxon>
        <taxon>Kitasatosporales</taxon>
        <taxon>Streptomycetaceae</taxon>
        <taxon>Streptomyces</taxon>
    </lineage>
</organism>
<dbReference type="InterPro" id="IPR049807">
    <property type="entry name" value="DpdD-like"/>
</dbReference>
<accession>A0A5N6APM2</accession>
<comment type="caution">
    <text evidence="2">The sequence shown here is derived from an EMBL/GenBank/DDBJ whole genome shotgun (WGS) entry which is preliminary data.</text>
</comment>
<protein>
    <submittedName>
        <fullName evidence="2">Uncharacterized protein</fullName>
    </submittedName>
</protein>
<dbReference type="NCBIfam" id="NF041061">
    <property type="entry name" value="DpdD"/>
    <property type="match status" value="1"/>
</dbReference>
<evidence type="ECO:0000313" key="3">
    <source>
        <dbReference type="Proteomes" id="UP000314251"/>
    </source>
</evidence>
<feature type="region of interest" description="Disordered" evidence="1">
    <location>
        <begin position="341"/>
        <end position="360"/>
    </location>
</feature>
<dbReference type="EMBL" id="VDLY02000001">
    <property type="protein sequence ID" value="KAB8170797.1"/>
    <property type="molecule type" value="Genomic_DNA"/>
</dbReference>
<dbReference type="RefSeq" id="WP_139665485.1">
    <property type="nucleotide sequence ID" value="NZ_VDLY02000001.1"/>
</dbReference>
<evidence type="ECO:0000256" key="1">
    <source>
        <dbReference type="SAM" id="MobiDB-lite"/>
    </source>
</evidence>
<proteinExistence type="predicted"/>
<keyword evidence="3" id="KW-1185">Reference proteome</keyword>
<dbReference type="AlphaFoldDB" id="A0A5N6APM2"/>
<evidence type="ECO:0000313" key="2">
    <source>
        <dbReference type="EMBL" id="KAB8170797.1"/>
    </source>
</evidence>
<dbReference type="OrthoDB" id="4759077at2"/>